<dbReference type="OrthoDB" id="10253115at2759"/>
<comment type="caution">
    <text evidence="5">The sequence shown here is derived from an EMBL/GenBank/DDBJ whole genome shotgun (WGS) entry which is preliminary data.</text>
</comment>
<dbReference type="EMBL" id="NKXS01006600">
    <property type="protein sequence ID" value="PIN01081.1"/>
    <property type="molecule type" value="Genomic_DNA"/>
</dbReference>
<dbReference type="InterPro" id="IPR042099">
    <property type="entry name" value="ANL_N_sf"/>
</dbReference>
<dbReference type="SUPFAM" id="SSF56801">
    <property type="entry name" value="Acetyl-CoA synthetase-like"/>
    <property type="match status" value="1"/>
</dbReference>
<sequence>MSNYSAPHICQCLSRLATLRRDSAVTINGDRRKTGMQFVEGVMGLAHGLLQLGIKPGDVVSISALNSDLYLEWMLAITYVGGIAAPLNYRWGLEEAISAMDVARPVLLVTDSSPGFWHSKFRIDSVPSLRWHVLMDTSVKADNAGTIFATELLKKPVERSATLDYLWAPEGAAIICFTSGTTGRPKGAVISHSALVVQSLAKIALVRYDEDDVYLHTAPLCHIGGISSALAILMAGGCHVITPKFEANSASEAIREHNVTSLITVPTMMADLISFNRIKKKSEKFEYVKKILNGGGGLSVELVKDAIEFFPRAKLLSAYGMTEGCSSITFMTLYDPTKGRHCLQLYDVKRSDISRQGGICVGKPAPHVDLRVNANEPSSPGRILMRGPHTMLRYWGQSRPEQLREGWLDTGDIGQIDDHGNLWLIGRDKDKIKSGGENIYPEEVEVVLSQHPGISRTVVVGVPDSRLTEIVIACIQLKDGWRWADRGTEGQIQSLSSEILRRFCKEKNLTGFKIPKRYVLWTNPFPMTTTGKIRRDQVRAEVMSHTQSLSSKL</sequence>
<organism evidence="5 6">
    <name type="scientific">Handroanthus impetiginosus</name>
    <dbReference type="NCBI Taxonomy" id="429701"/>
    <lineage>
        <taxon>Eukaryota</taxon>
        <taxon>Viridiplantae</taxon>
        <taxon>Streptophyta</taxon>
        <taxon>Embryophyta</taxon>
        <taxon>Tracheophyta</taxon>
        <taxon>Spermatophyta</taxon>
        <taxon>Magnoliopsida</taxon>
        <taxon>eudicotyledons</taxon>
        <taxon>Gunneridae</taxon>
        <taxon>Pentapetalae</taxon>
        <taxon>asterids</taxon>
        <taxon>lamiids</taxon>
        <taxon>Lamiales</taxon>
        <taxon>Bignoniaceae</taxon>
        <taxon>Crescentiina</taxon>
        <taxon>Tabebuia alliance</taxon>
        <taxon>Handroanthus</taxon>
    </lineage>
</organism>
<dbReference type="PANTHER" id="PTHR43201:SF32">
    <property type="entry name" value="2-SUCCINYLBENZOATE--COA LIGASE, CHLOROPLASTIC_PEROXISOMAL"/>
    <property type="match status" value="1"/>
</dbReference>
<evidence type="ECO:0000256" key="2">
    <source>
        <dbReference type="ARBA" id="ARBA00023051"/>
    </source>
</evidence>
<evidence type="ECO:0000313" key="5">
    <source>
        <dbReference type="EMBL" id="PIN01081.1"/>
    </source>
</evidence>
<accession>A0A2G9G6Z3</accession>
<dbReference type="Gene3D" id="3.40.50.12780">
    <property type="entry name" value="N-terminal domain of ligase-like"/>
    <property type="match status" value="1"/>
</dbReference>
<keyword evidence="2" id="KW-0587">Phenylpropanoid metabolism</keyword>
<comment type="pathway">
    <text evidence="1">Phytoalexin biosynthesis; 3,4',5-trihydroxystilbene biosynthesis; 3,4',5-trihydroxystilbene from trans-4-coumarate: step 1/2.</text>
</comment>
<protein>
    <submittedName>
        <fullName evidence="5">Long chain fatty acid acyl-CoA ligase</fullName>
        <ecNumber evidence="5">6.2.1.26</ecNumber>
    </submittedName>
</protein>
<dbReference type="GO" id="GO:0031956">
    <property type="term" value="F:medium-chain fatty acid-CoA ligase activity"/>
    <property type="evidence" value="ECO:0007669"/>
    <property type="project" value="TreeGrafter"/>
</dbReference>
<dbReference type="AlphaFoldDB" id="A0A2G9G6Z3"/>
<name>A0A2G9G6Z3_9LAMI</name>
<evidence type="ECO:0000259" key="4">
    <source>
        <dbReference type="Pfam" id="PF13193"/>
    </source>
</evidence>
<dbReference type="STRING" id="429701.A0A2G9G6Z3"/>
<dbReference type="InterPro" id="IPR045851">
    <property type="entry name" value="AMP-bd_C_sf"/>
</dbReference>
<dbReference type="Gene3D" id="3.30.300.30">
    <property type="match status" value="1"/>
</dbReference>
<dbReference type="EC" id="6.2.1.26" evidence="5"/>
<dbReference type="UniPathway" id="UPA00372">
    <property type="reaction ID" value="UER00547"/>
</dbReference>
<evidence type="ECO:0000256" key="1">
    <source>
        <dbReference type="ARBA" id="ARBA00004930"/>
    </source>
</evidence>
<dbReference type="InterPro" id="IPR025110">
    <property type="entry name" value="AMP-bd_C"/>
</dbReference>
<dbReference type="GO" id="GO:0006631">
    <property type="term" value="P:fatty acid metabolic process"/>
    <property type="evidence" value="ECO:0007669"/>
    <property type="project" value="TreeGrafter"/>
</dbReference>
<keyword evidence="6" id="KW-1185">Reference proteome</keyword>
<reference evidence="6" key="1">
    <citation type="journal article" date="2018" name="Gigascience">
        <title>Genome assembly of the Pink Ipe (Handroanthus impetiginosus, Bignoniaceae), a highly valued, ecologically keystone Neotropical timber forest tree.</title>
        <authorList>
            <person name="Silva-Junior O.B."/>
            <person name="Grattapaglia D."/>
            <person name="Novaes E."/>
            <person name="Collevatti R.G."/>
        </authorList>
    </citation>
    <scope>NUCLEOTIDE SEQUENCE [LARGE SCALE GENOMIC DNA]</scope>
    <source>
        <strain evidence="6">cv. UFG-1</strain>
    </source>
</reference>
<dbReference type="Pfam" id="PF00501">
    <property type="entry name" value="AMP-binding"/>
    <property type="match status" value="1"/>
</dbReference>
<dbReference type="PROSITE" id="PS00455">
    <property type="entry name" value="AMP_BINDING"/>
    <property type="match status" value="1"/>
</dbReference>
<dbReference type="GO" id="GO:0008756">
    <property type="term" value="F:o-succinylbenzoate-CoA ligase activity"/>
    <property type="evidence" value="ECO:0007669"/>
    <property type="project" value="UniProtKB-EC"/>
</dbReference>
<proteinExistence type="predicted"/>
<dbReference type="Proteomes" id="UP000231279">
    <property type="component" value="Unassembled WGS sequence"/>
</dbReference>
<feature type="domain" description="AMP-binding enzyme C-terminal" evidence="4">
    <location>
        <begin position="443"/>
        <end position="532"/>
    </location>
</feature>
<evidence type="ECO:0000259" key="3">
    <source>
        <dbReference type="Pfam" id="PF00501"/>
    </source>
</evidence>
<gene>
    <name evidence="5" type="ORF">CDL12_26416</name>
</gene>
<dbReference type="GO" id="GO:0009698">
    <property type="term" value="P:phenylpropanoid metabolic process"/>
    <property type="evidence" value="ECO:0007669"/>
    <property type="project" value="UniProtKB-KW"/>
</dbReference>
<dbReference type="PANTHER" id="PTHR43201">
    <property type="entry name" value="ACYL-COA SYNTHETASE"/>
    <property type="match status" value="1"/>
</dbReference>
<feature type="domain" description="AMP-dependent synthetase/ligase" evidence="3">
    <location>
        <begin position="21"/>
        <end position="395"/>
    </location>
</feature>
<evidence type="ECO:0000313" key="6">
    <source>
        <dbReference type="Proteomes" id="UP000231279"/>
    </source>
</evidence>
<dbReference type="InterPro" id="IPR020845">
    <property type="entry name" value="AMP-binding_CS"/>
</dbReference>
<dbReference type="Pfam" id="PF13193">
    <property type="entry name" value="AMP-binding_C"/>
    <property type="match status" value="1"/>
</dbReference>
<dbReference type="InterPro" id="IPR000873">
    <property type="entry name" value="AMP-dep_synth/lig_dom"/>
</dbReference>
<keyword evidence="5" id="KW-0436">Ligase</keyword>
<dbReference type="CDD" id="cd04433">
    <property type="entry name" value="AFD_class_I"/>
    <property type="match status" value="1"/>
</dbReference>